<sequence>MPVLHYSKERQPLSSPFPIVKQRIVKVSVTNPSIRLGGIFGRRQFTEYEITVHIWCPFSCKMTNVVVNKRYSDLRRSYEKLQALLLVTTNSQLDRVRLPPLPGKQIHGGYFELQFDLLQRRRALQAFLWNIAQLTTIREFLQFLGEDLFDDMNLSIDNHSNFDKLTTSSHILSINPRMYATATKRHRRHLCLRKVKPFQVIAELRLGG</sequence>
<gene>
    <name evidence="2" type="ORF">ALEPTO_LOCUS4489</name>
</gene>
<name>A0A9N9A975_9GLOM</name>
<dbReference type="OrthoDB" id="93876at2759"/>
<proteinExistence type="predicted"/>
<dbReference type="Gene3D" id="3.30.1520.10">
    <property type="entry name" value="Phox-like domain"/>
    <property type="match status" value="1"/>
</dbReference>
<dbReference type="SUPFAM" id="SSF64268">
    <property type="entry name" value="PX domain"/>
    <property type="match status" value="1"/>
</dbReference>
<evidence type="ECO:0000259" key="1">
    <source>
        <dbReference type="PROSITE" id="PS50195"/>
    </source>
</evidence>
<accession>A0A9N9A975</accession>
<organism evidence="2 3">
    <name type="scientific">Ambispora leptoticha</name>
    <dbReference type="NCBI Taxonomy" id="144679"/>
    <lineage>
        <taxon>Eukaryota</taxon>
        <taxon>Fungi</taxon>
        <taxon>Fungi incertae sedis</taxon>
        <taxon>Mucoromycota</taxon>
        <taxon>Glomeromycotina</taxon>
        <taxon>Glomeromycetes</taxon>
        <taxon>Archaeosporales</taxon>
        <taxon>Ambisporaceae</taxon>
        <taxon>Ambispora</taxon>
    </lineage>
</organism>
<dbReference type="Proteomes" id="UP000789508">
    <property type="component" value="Unassembled WGS sequence"/>
</dbReference>
<comment type="caution">
    <text evidence="2">The sequence shown here is derived from an EMBL/GenBank/DDBJ whole genome shotgun (WGS) entry which is preliminary data.</text>
</comment>
<dbReference type="PROSITE" id="PS50195">
    <property type="entry name" value="PX"/>
    <property type="match status" value="1"/>
</dbReference>
<dbReference type="CDD" id="cd06093">
    <property type="entry name" value="PX_domain"/>
    <property type="match status" value="1"/>
</dbReference>
<dbReference type="EMBL" id="CAJVPS010001040">
    <property type="protein sequence ID" value="CAG8521472.1"/>
    <property type="molecule type" value="Genomic_DNA"/>
</dbReference>
<dbReference type="AlphaFoldDB" id="A0A9N9A975"/>
<feature type="domain" description="PX" evidence="1">
    <location>
        <begin position="26"/>
        <end position="160"/>
    </location>
</feature>
<protein>
    <submittedName>
        <fullName evidence="2">11628_t:CDS:1</fullName>
    </submittedName>
</protein>
<dbReference type="GO" id="GO:0035091">
    <property type="term" value="F:phosphatidylinositol binding"/>
    <property type="evidence" value="ECO:0007669"/>
    <property type="project" value="InterPro"/>
</dbReference>
<dbReference type="InterPro" id="IPR036871">
    <property type="entry name" value="PX_dom_sf"/>
</dbReference>
<reference evidence="2" key="1">
    <citation type="submission" date="2021-06" db="EMBL/GenBank/DDBJ databases">
        <authorList>
            <person name="Kallberg Y."/>
            <person name="Tangrot J."/>
            <person name="Rosling A."/>
        </authorList>
    </citation>
    <scope>NUCLEOTIDE SEQUENCE</scope>
    <source>
        <strain evidence="2">FL130A</strain>
    </source>
</reference>
<keyword evidence="3" id="KW-1185">Reference proteome</keyword>
<dbReference type="InterPro" id="IPR001683">
    <property type="entry name" value="PX_dom"/>
</dbReference>
<evidence type="ECO:0000313" key="3">
    <source>
        <dbReference type="Proteomes" id="UP000789508"/>
    </source>
</evidence>
<dbReference type="Pfam" id="PF00787">
    <property type="entry name" value="PX"/>
    <property type="match status" value="1"/>
</dbReference>
<evidence type="ECO:0000313" key="2">
    <source>
        <dbReference type="EMBL" id="CAG8521472.1"/>
    </source>
</evidence>